<dbReference type="GO" id="GO:0005886">
    <property type="term" value="C:plasma membrane"/>
    <property type="evidence" value="ECO:0007669"/>
    <property type="project" value="TreeGrafter"/>
</dbReference>
<dbReference type="GO" id="GO:0004180">
    <property type="term" value="F:carboxypeptidase activity"/>
    <property type="evidence" value="ECO:0007669"/>
    <property type="project" value="UniProtKB-KW"/>
</dbReference>
<dbReference type="EMBL" id="JADIMG010000059">
    <property type="protein sequence ID" value="MBO8459877.1"/>
    <property type="molecule type" value="Genomic_DNA"/>
</dbReference>
<reference evidence="6" key="1">
    <citation type="submission" date="2020-10" db="EMBL/GenBank/DDBJ databases">
        <authorList>
            <person name="Gilroy R."/>
        </authorList>
    </citation>
    <scope>NUCLEOTIDE SEQUENCE</scope>
    <source>
        <strain evidence="6">G3-3990</strain>
    </source>
</reference>
<proteinExistence type="predicted"/>
<dbReference type="InterPro" id="IPR012338">
    <property type="entry name" value="Beta-lactam/transpept-like"/>
</dbReference>
<keyword evidence="3 4" id="KW-0472">Membrane</keyword>
<dbReference type="SUPFAM" id="SSF56601">
    <property type="entry name" value="beta-lactamase/transpeptidase-like"/>
    <property type="match status" value="1"/>
</dbReference>
<evidence type="ECO:0000256" key="4">
    <source>
        <dbReference type="SAM" id="Phobius"/>
    </source>
</evidence>
<keyword evidence="4" id="KW-1133">Transmembrane helix</keyword>
<dbReference type="InterPro" id="IPR036138">
    <property type="entry name" value="PBP_dimer_sf"/>
</dbReference>
<keyword evidence="2" id="KW-0121">Carboxypeptidase</keyword>
<reference evidence="6" key="2">
    <citation type="journal article" date="2021" name="PeerJ">
        <title>Extensive microbial diversity within the chicken gut microbiome revealed by metagenomics and culture.</title>
        <authorList>
            <person name="Gilroy R."/>
            <person name="Ravi A."/>
            <person name="Getino M."/>
            <person name="Pursley I."/>
            <person name="Horton D.L."/>
            <person name="Alikhan N.F."/>
            <person name="Baker D."/>
            <person name="Gharbi K."/>
            <person name="Hall N."/>
            <person name="Watson M."/>
            <person name="Adriaenssens E.M."/>
            <person name="Foster-Nyarko E."/>
            <person name="Jarju S."/>
            <person name="Secka A."/>
            <person name="Antonio M."/>
            <person name="Oren A."/>
            <person name="Chaudhuri R.R."/>
            <person name="La Ragione R."/>
            <person name="Hildebrand F."/>
            <person name="Pallen M.J."/>
        </authorList>
    </citation>
    <scope>NUCLEOTIDE SEQUENCE</scope>
    <source>
        <strain evidence="6">G3-3990</strain>
    </source>
</reference>
<dbReference type="GO" id="GO:0008658">
    <property type="term" value="F:penicillin binding"/>
    <property type="evidence" value="ECO:0007669"/>
    <property type="project" value="InterPro"/>
</dbReference>
<dbReference type="Gene3D" id="3.30.450.330">
    <property type="match status" value="1"/>
</dbReference>
<dbReference type="SMART" id="SM00740">
    <property type="entry name" value="PASTA"/>
    <property type="match status" value="1"/>
</dbReference>
<dbReference type="InterPro" id="IPR001460">
    <property type="entry name" value="PCN-bd_Tpept"/>
</dbReference>
<keyword evidence="4" id="KW-0812">Transmembrane</keyword>
<organism evidence="6 7">
    <name type="scientific">Candidatus Gallipaludibacter merdavium</name>
    <dbReference type="NCBI Taxonomy" id="2840839"/>
    <lineage>
        <taxon>Bacteria</taxon>
        <taxon>Pseudomonadati</taxon>
        <taxon>Bacteroidota</taxon>
        <taxon>Bacteroidia</taxon>
        <taxon>Bacteroidales</taxon>
        <taxon>Candidatus Gallipaludibacter</taxon>
    </lineage>
</organism>
<dbReference type="InterPro" id="IPR050515">
    <property type="entry name" value="Beta-lactam/transpept"/>
</dbReference>
<sequence>MEKKTIRLLRFSLVYFVLLFLFMLPIGKMFRIQLIEREHWMELAKSQVRTDIEVKPNRGNIYSSDGRLMASSIPSYVLYMDPCTDALREDASKLFYEYVDSVSVALSGYFGDKSASEYRRMLVNAHNSGKRYLRLYPHRISYFQLKDVLRFPLFNKGRMKSGLIPQLRTDRVKPFGSLASRTIGNIYGDATKGGSSGLEMYFDDVLRGEPGKATRQMIANKRIEYVEKEPRDGSDLITTIDVDIQDVAEEALLNELNRIGAHSGYVVMMEVHSGEVKAIVNMERSAVSGAYVEMRNGVVSDMAEPGSTFKTASLMAAIDDGYVSIYDSVDVGTGIKYFYNVAMRDHNYKGGKPGTGYGKITVENALEASSNVGISHVIVEHYGKHPEKFVEKLYEMGLNEPLNLEIPGTASPNIRSPKDENVDWSGTTLPWMSIGYEVQIPPIYTLTFYNAIANGGKMIKPFFVKEIRHDGELVESFETEVIRSKICSQNTLDQIKIALEGVVWHQRYATAKAVRSSKVKIAGKTGTAQISNGLLGYKYGGKSHQVSFCGYFPADDPMYTCLCVIRRPAPGYAPSGGTMAGSVVRNIAERTMAMKVWKNVEDLVSDSTFVYEMPTIKRGRYESVWSACHSVGLDLDNARRYRDMNCEWARISLSNDTLSVVGMSVNSHTVPNVIGMGLRDAVFAIEQTGMSVRVSGVGKVIRQSVAPGAAPTKGATVYLELKP</sequence>
<protein>
    <submittedName>
        <fullName evidence="6">Transpeptidase family protein</fullName>
    </submittedName>
</protein>
<evidence type="ECO:0000256" key="3">
    <source>
        <dbReference type="ARBA" id="ARBA00023136"/>
    </source>
</evidence>
<gene>
    <name evidence="6" type="ORF">IAA73_06050</name>
</gene>
<dbReference type="PROSITE" id="PS51178">
    <property type="entry name" value="PASTA"/>
    <property type="match status" value="1"/>
</dbReference>
<name>A0A9D9HTD6_9BACT</name>
<evidence type="ECO:0000259" key="5">
    <source>
        <dbReference type="PROSITE" id="PS51178"/>
    </source>
</evidence>
<dbReference type="GO" id="GO:0071555">
    <property type="term" value="P:cell wall organization"/>
    <property type="evidence" value="ECO:0007669"/>
    <property type="project" value="TreeGrafter"/>
</dbReference>
<dbReference type="Pfam" id="PF03793">
    <property type="entry name" value="PASTA"/>
    <property type="match status" value="1"/>
</dbReference>
<evidence type="ECO:0000256" key="2">
    <source>
        <dbReference type="ARBA" id="ARBA00022645"/>
    </source>
</evidence>
<dbReference type="Pfam" id="PF00905">
    <property type="entry name" value="Transpeptidase"/>
    <property type="match status" value="1"/>
</dbReference>
<keyword evidence="2" id="KW-0645">Protease</keyword>
<evidence type="ECO:0000313" key="6">
    <source>
        <dbReference type="EMBL" id="MBO8459877.1"/>
    </source>
</evidence>
<feature type="transmembrane region" description="Helical" evidence="4">
    <location>
        <begin position="12"/>
        <end position="30"/>
    </location>
</feature>
<dbReference type="SUPFAM" id="SSF54184">
    <property type="entry name" value="Penicillin-binding protein 2x (pbp-2x), c-terminal domain"/>
    <property type="match status" value="1"/>
</dbReference>
<accession>A0A9D9HTD6</accession>
<dbReference type="Pfam" id="PF03717">
    <property type="entry name" value="PBP_dimer"/>
    <property type="match status" value="1"/>
</dbReference>
<dbReference type="SUPFAM" id="SSF56519">
    <property type="entry name" value="Penicillin binding protein dimerisation domain"/>
    <property type="match status" value="1"/>
</dbReference>
<dbReference type="Gene3D" id="3.90.1310.10">
    <property type="entry name" value="Penicillin-binding protein 2a (Domain 2)"/>
    <property type="match status" value="1"/>
</dbReference>
<dbReference type="InterPro" id="IPR005543">
    <property type="entry name" value="PASTA_dom"/>
</dbReference>
<evidence type="ECO:0000256" key="1">
    <source>
        <dbReference type="ARBA" id="ARBA00004370"/>
    </source>
</evidence>
<feature type="domain" description="PASTA" evidence="5">
    <location>
        <begin position="664"/>
        <end position="723"/>
    </location>
</feature>
<comment type="subcellular location">
    <subcellularLocation>
        <location evidence="1">Membrane</location>
    </subcellularLocation>
</comment>
<dbReference type="AlphaFoldDB" id="A0A9D9HTD6"/>
<dbReference type="InterPro" id="IPR005311">
    <property type="entry name" value="PBP_dimer"/>
</dbReference>
<dbReference type="CDD" id="cd06575">
    <property type="entry name" value="PASTA_Pbp2x-like_2"/>
    <property type="match status" value="1"/>
</dbReference>
<dbReference type="Gene3D" id="3.40.710.10">
    <property type="entry name" value="DD-peptidase/beta-lactamase superfamily"/>
    <property type="match status" value="1"/>
</dbReference>
<dbReference type="PANTHER" id="PTHR30627">
    <property type="entry name" value="PEPTIDOGLYCAN D,D-TRANSPEPTIDASE"/>
    <property type="match status" value="1"/>
</dbReference>
<dbReference type="Proteomes" id="UP000823641">
    <property type="component" value="Unassembled WGS sequence"/>
</dbReference>
<evidence type="ECO:0000313" key="7">
    <source>
        <dbReference type="Proteomes" id="UP000823641"/>
    </source>
</evidence>
<comment type="caution">
    <text evidence="6">The sequence shown here is derived from an EMBL/GenBank/DDBJ whole genome shotgun (WGS) entry which is preliminary data.</text>
</comment>
<dbReference type="PANTHER" id="PTHR30627:SF1">
    <property type="entry name" value="PEPTIDOGLYCAN D,D-TRANSPEPTIDASE FTSI"/>
    <property type="match status" value="1"/>
</dbReference>
<dbReference type="Gene3D" id="3.30.10.20">
    <property type="match status" value="1"/>
</dbReference>
<keyword evidence="2" id="KW-0378">Hydrolase</keyword>